<feature type="region of interest" description="Disordered" evidence="1">
    <location>
        <begin position="25"/>
        <end position="81"/>
    </location>
</feature>
<gene>
    <name evidence="2" type="ORF">Tdes44962_MAKER03606</name>
</gene>
<name>A0A9W7W0W8_9PEZI</name>
<comment type="caution">
    <text evidence="2">The sequence shown here is derived from an EMBL/GenBank/DDBJ whole genome shotgun (WGS) entry which is preliminary data.</text>
</comment>
<feature type="compositionally biased region" description="Basic residues" evidence="1">
    <location>
        <begin position="29"/>
        <end position="41"/>
    </location>
</feature>
<keyword evidence="3" id="KW-1185">Reference proteome</keyword>
<dbReference type="EMBL" id="RIBY02002012">
    <property type="protein sequence ID" value="KAH9826222.1"/>
    <property type="molecule type" value="Genomic_DNA"/>
</dbReference>
<dbReference type="Proteomes" id="UP001138500">
    <property type="component" value="Unassembled WGS sequence"/>
</dbReference>
<sequence length="145" mass="14479">MARTGAGCQCPDLCGLFSYRGRRDGGRKITGKRQKKKKRKNSLQLGPQILPELLDHGRGPRPDLLRGGVLGGEGEGPETQDVDAGVLAAADGADGLEELAGVGVEEAGGLGGVGVAADARADVEAAQVAALGQGSAGPGAEAVLV</sequence>
<dbReference type="AlphaFoldDB" id="A0A9W7W0W8"/>
<reference evidence="2 3" key="2">
    <citation type="journal article" date="2021" name="Curr. Genet.">
        <title>Genetic response to nitrogen starvation in the aggressive Eucalyptus foliar pathogen Teratosphaeria destructans.</title>
        <authorList>
            <person name="Havenga M."/>
            <person name="Wingfield B.D."/>
            <person name="Wingfield M.J."/>
            <person name="Dreyer L.L."/>
            <person name="Roets F."/>
            <person name="Aylward J."/>
        </authorList>
    </citation>
    <scope>NUCLEOTIDE SEQUENCE [LARGE SCALE GENOMIC DNA]</scope>
    <source>
        <strain evidence="2">CMW44962</strain>
    </source>
</reference>
<protein>
    <submittedName>
        <fullName evidence="2">Uncharacterized protein</fullName>
    </submittedName>
</protein>
<proteinExistence type="predicted"/>
<organism evidence="2 3">
    <name type="scientific">Teratosphaeria destructans</name>
    <dbReference type="NCBI Taxonomy" id="418781"/>
    <lineage>
        <taxon>Eukaryota</taxon>
        <taxon>Fungi</taxon>
        <taxon>Dikarya</taxon>
        <taxon>Ascomycota</taxon>
        <taxon>Pezizomycotina</taxon>
        <taxon>Dothideomycetes</taxon>
        <taxon>Dothideomycetidae</taxon>
        <taxon>Mycosphaerellales</taxon>
        <taxon>Teratosphaeriaceae</taxon>
        <taxon>Teratosphaeria</taxon>
    </lineage>
</organism>
<evidence type="ECO:0000313" key="3">
    <source>
        <dbReference type="Proteomes" id="UP001138500"/>
    </source>
</evidence>
<evidence type="ECO:0000313" key="2">
    <source>
        <dbReference type="EMBL" id="KAH9826222.1"/>
    </source>
</evidence>
<accession>A0A9W7W0W8</accession>
<evidence type="ECO:0000256" key="1">
    <source>
        <dbReference type="SAM" id="MobiDB-lite"/>
    </source>
</evidence>
<feature type="compositionally biased region" description="Basic and acidic residues" evidence="1">
    <location>
        <begin position="53"/>
        <end position="64"/>
    </location>
</feature>
<reference evidence="2 3" key="1">
    <citation type="journal article" date="2018" name="IMA Fungus">
        <title>IMA Genome-F 10: Nine draft genome sequences of Claviceps purpurea s.lat., including C. arundinis, C. humidiphila, and C. cf. spartinae, pseudomolecules for the pitch canker pathogen Fusarium circinatum, draft genome of Davidsoniella eucalypti, Grosmannia galeiformis, Quambalaria eucalypti, and Teratosphaeria destructans.</title>
        <authorList>
            <person name="Wingfield B.D."/>
            <person name="Liu M."/>
            <person name="Nguyen H.D."/>
            <person name="Lane F.A."/>
            <person name="Morgan S.W."/>
            <person name="De Vos L."/>
            <person name="Wilken P.M."/>
            <person name="Duong T.A."/>
            <person name="Aylward J."/>
            <person name="Coetzee M.P."/>
            <person name="Dadej K."/>
            <person name="De Beer Z.W."/>
            <person name="Findlay W."/>
            <person name="Havenga M."/>
            <person name="Kolarik M."/>
            <person name="Menzies J.G."/>
            <person name="Naidoo K."/>
            <person name="Pochopski O."/>
            <person name="Shoukouhi P."/>
            <person name="Santana Q.C."/>
            <person name="Seifert K.A."/>
            <person name="Soal N."/>
            <person name="Steenkamp E.T."/>
            <person name="Tatham C.T."/>
            <person name="van der Nest M.A."/>
            <person name="Wingfield M.J."/>
        </authorList>
    </citation>
    <scope>NUCLEOTIDE SEQUENCE [LARGE SCALE GENOMIC DNA]</scope>
    <source>
        <strain evidence="2">CMW44962</strain>
    </source>
</reference>